<dbReference type="EMBL" id="JAGEUA010000002">
    <property type="protein sequence ID" value="KAL1007754.1"/>
    <property type="molecule type" value="Genomic_DNA"/>
</dbReference>
<comment type="subcellular location">
    <subcellularLocation>
        <location evidence="1">Membrane</location>
    </subcellularLocation>
</comment>
<feature type="domain" description="Ig-like" evidence="11">
    <location>
        <begin position="7"/>
        <end position="124"/>
    </location>
</feature>
<dbReference type="FunFam" id="2.60.40.10:FF:000088">
    <property type="entry name" value="Butyrophilin subfamily 1 member A1"/>
    <property type="match status" value="1"/>
</dbReference>
<keyword evidence="5 10" id="KW-0472">Membrane</keyword>
<name>A0ABD0XFT5_UMBPY</name>
<organism evidence="12 13">
    <name type="scientific">Umbra pygmaea</name>
    <name type="common">Eastern mudminnow</name>
    <dbReference type="NCBI Taxonomy" id="75934"/>
    <lineage>
        <taxon>Eukaryota</taxon>
        <taxon>Metazoa</taxon>
        <taxon>Chordata</taxon>
        <taxon>Craniata</taxon>
        <taxon>Vertebrata</taxon>
        <taxon>Euteleostomi</taxon>
        <taxon>Actinopterygii</taxon>
        <taxon>Neopterygii</taxon>
        <taxon>Teleostei</taxon>
        <taxon>Protacanthopterygii</taxon>
        <taxon>Esociformes</taxon>
        <taxon>Umbridae</taxon>
        <taxon>Umbra</taxon>
    </lineage>
</organism>
<dbReference type="InterPro" id="IPR003599">
    <property type="entry name" value="Ig_sub"/>
</dbReference>
<reference evidence="12 13" key="1">
    <citation type="submission" date="2024-06" db="EMBL/GenBank/DDBJ databases">
        <authorList>
            <person name="Pan Q."/>
            <person name="Wen M."/>
            <person name="Jouanno E."/>
            <person name="Zahm M."/>
            <person name="Klopp C."/>
            <person name="Cabau C."/>
            <person name="Louis A."/>
            <person name="Berthelot C."/>
            <person name="Parey E."/>
            <person name="Roest Crollius H."/>
            <person name="Montfort J."/>
            <person name="Robinson-Rechavi M."/>
            <person name="Bouchez O."/>
            <person name="Lampietro C."/>
            <person name="Lopez Roques C."/>
            <person name="Donnadieu C."/>
            <person name="Postlethwait J."/>
            <person name="Bobe J."/>
            <person name="Verreycken H."/>
            <person name="Guiguen Y."/>
        </authorList>
    </citation>
    <scope>NUCLEOTIDE SEQUENCE [LARGE SCALE GENOMIC DNA]</scope>
    <source>
        <strain evidence="12">Up_M1</strain>
        <tissue evidence="12">Testis</tissue>
    </source>
</reference>
<dbReference type="Proteomes" id="UP001557470">
    <property type="component" value="Unassembled WGS sequence"/>
</dbReference>
<protein>
    <recommendedName>
        <fullName evidence="11">Ig-like domain-containing protein</fullName>
    </recommendedName>
</protein>
<dbReference type="InterPro" id="IPR013783">
    <property type="entry name" value="Ig-like_fold"/>
</dbReference>
<evidence type="ECO:0000256" key="10">
    <source>
        <dbReference type="SAM" id="Phobius"/>
    </source>
</evidence>
<dbReference type="InterPro" id="IPR053896">
    <property type="entry name" value="BTN3A2-like_Ig-C"/>
</dbReference>
<dbReference type="InterPro" id="IPR036179">
    <property type="entry name" value="Ig-like_dom_sf"/>
</dbReference>
<evidence type="ECO:0000256" key="6">
    <source>
        <dbReference type="ARBA" id="ARBA00023157"/>
    </source>
</evidence>
<dbReference type="GO" id="GO:1903037">
    <property type="term" value="P:regulation of leukocyte cell-cell adhesion"/>
    <property type="evidence" value="ECO:0007669"/>
    <property type="project" value="UniProtKB-ARBA"/>
</dbReference>
<keyword evidence="6" id="KW-1015">Disulfide bond</keyword>
<evidence type="ECO:0000256" key="7">
    <source>
        <dbReference type="ARBA" id="ARBA00023180"/>
    </source>
</evidence>
<dbReference type="FunFam" id="2.60.40.10:FF:000142">
    <property type="entry name" value="V-set domain-containing T-cell activation inhibitor 1"/>
    <property type="match status" value="1"/>
</dbReference>
<dbReference type="GO" id="GO:0050863">
    <property type="term" value="P:regulation of T cell activation"/>
    <property type="evidence" value="ECO:0007669"/>
    <property type="project" value="UniProtKB-ARBA"/>
</dbReference>
<gene>
    <name evidence="12" type="ORF">UPYG_G00091200</name>
</gene>
<dbReference type="InterPro" id="IPR013106">
    <property type="entry name" value="Ig_V-set"/>
</dbReference>
<evidence type="ECO:0000256" key="9">
    <source>
        <dbReference type="ARBA" id="ARBA00038221"/>
    </source>
</evidence>
<evidence type="ECO:0000256" key="4">
    <source>
        <dbReference type="ARBA" id="ARBA00022989"/>
    </source>
</evidence>
<keyword evidence="4 10" id="KW-1133">Transmembrane helix</keyword>
<feature type="domain" description="Ig-like" evidence="11">
    <location>
        <begin position="134"/>
        <end position="224"/>
    </location>
</feature>
<evidence type="ECO:0000313" key="12">
    <source>
        <dbReference type="EMBL" id="KAL1007754.1"/>
    </source>
</evidence>
<dbReference type="SMART" id="SM00406">
    <property type="entry name" value="IGv"/>
    <property type="match status" value="1"/>
</dbReference>
<keyword evidence="2 10" id="KW-0812">Transmembrane</keyword>
<evidence type="ECO:0000256" key="2">
    <source>
        <dbReference type="ARBA" id="ARBA00022692"/>
    </source>
</evidence>
<dbReference type="SMART" id="SM00409">
    <property type="entry name" value="IG"/>
    <property type="match status" value="1"/>
</dbReference>
<accession>A0ABD0XFT5</accession>
<dbReference type="SUPFAM" id="SSF48726">
    <property type="entry name" value="Immunoglobulin"/>
    <property type="match status" value="2"/>
</dbReference>
<keyword evidence="3" id="KW-0732">Signal</keyword>
<evidence type="ECO:0000256" key="3">
    <source>
        <dbReference type="ARBA" id="ARBA00022729"/>
    </source>
</evidence>
<dbReference type="PROSITE" id="PS50835">
    <property type="entry name" value="IG_LIKE"/>
    <property type="match status" value="2"/>
</dbReference>
<evidence type="ECO:0000256" key="8">
    <source>
        <dbReference type="ARBA" id="ARBA00023319"/>
    </source>
</evidence>
<keyword evidence="13" id="KW-1185">Reference proteome</keyword>
<dbReference type="GO" id="GO:0042110">
    <property type="term" value="P:T cell activation"/>
    <property type="evidence" value="ECO:0007669"/>
    <property type="project" value="UniProtKB-ARBA"/>
</dbReference>
<evidence type="ECO:0000313" key="13">
    <source>
        <dbReference type="Proteomes" id="UP001557470"/>
    </source>
</evidence>
<evidence type="ECO:0000256" key="1">
    <source>
        <dbReference type="ARBA" id="ARBA00004370"/>
    </source>
</evidence>
<sequence length="350" mass="39644">MIFLIVPTAGSKDFKFDVTVQPEVVALAGGDVILPCYMEPNISAVKMKVLWSRIEHTSSVPLYEDHDDKDEQQNVTYRGRTSLLKKDLEQGNVSLKLSQVKVSDEGRYRCSVIAPSWNAEATITLTVKGEGFKPQISNPNPKDEGLPLKCNSTGWYPKPEMTWLDSEGRNLSSDSEHGPTFSYTVVDGLYTVIGEVVVKEKENNQYVCRIHLQRYNLTRETEINISKTMFPKSAGIGELLFRWLFHPSYLIDLVVVLAVVVVFLAVFQCRYKRKYFKQLECLMKQIAFVNQRMPLTYNQLTVNRVIITLDPDTAHPHLRVDGEQVSYIGSDSQPEDVSYYAGESWGVCGL</sequence>
<comment type="similarity">
    <text evidence="9">Belongs to the SKINT family.</text>
</comment>
<evidence type="ECO:0000256" key="5">
    <source>
        <dbReference type="ARBA" id="ARBA00023136"/>
    </source>
</evidence>
<keyword evidence="8" id="KW-0393">Immunoglobulin domain</keyword>
<comment type="caution">
    <text evidence="12">The sequence shown here is derived from an EMBL/GenBank/DDBJ whole genome shotgun (WGS) entry which is preliminary data.</text>
</comment>
<dbReference type="Gene3D" id="2.60.40.10">
    <property type="entry name" value="Immunoglobulins"/>
    <property type="match status" value="2"/>
</dbReference>
<dbReference type="PANTHER" id="PTHR24100">
    <property type="entry name" value="BUTYROPHILIN"/>
    <property type="match status" value="1"/>
</dbReference>
<dbReference type="Pfam" id="PF07686">
    <property type="entry name" value="V-set"/>
    <property type="match status" value="1"/>
</dbReference>
<proteinExistence type="inferred from homology"/>
<dbReference type="InterPro" id="IPR007110">
    <property type="entry name" value="Ig-like_dom"/>
</dbReference>
<evidence type="ECO:0000259" key="11">
    <source>
        <dbReference type="PROSITE" id="PS50835"/>
    </source>
</evidence>
<feature type="transmembrane region" description="Helical" evidence="10">
    <location>
        <begin position="249"/>
        <end position="267"/>
    </location>
</feature>
<dbReference type="GO" id="GO:0016020">
    <property type="term" value="C:membrane"/>
    <property type="evidence" value="ECO:0007669"/>
    <property type="project" value="UniProtKB-SubCell"/>
</dbReference>
<dbReference type="AlphaFoldDB" id="A0ABD0XFT5"/>
<dbReference type="InterPro" id="IPR050504">
    <property type="entry name" value="IgSF_BTN/MOG"/>
</dbReference>
<keyword evidence="7" id="KW-0325">Glycoprotein</keyword>
<dbReference type="Pfam" id="PF22705">
    <property type="entry name" value="C2-set_3"/>
    <property type="match status" value="1"/>
</dbReference>